<dbReference type="OrthoDB" id="5141738at2759"/>
<evidence type="ECO:0000313" key="6">
    <source>
        <dbReference type="Proteomes" id="UP000504634"/>
    </source>
</evidence>
<keyword evidence="6" id="KW-1185">Reference proteome</keyword>
<evidence type="ECO:0000256" key="5">
    <source>
        <dbReference type="SAM" id="Phobius"/>
    </source>
</evidence>
<feature type="transmembrane region" description="Helical" evidence="5">
    <location>
        <begin position="268"/>
        <end position="286"/>
    </location>
</feature>
<evidence type="ECO:0000256" key="3">
    <source>
        <dbReference type="ARBA" id="ARBA00022989"/>
    </source>
</evidence>
<dbReference type="InterPro" id="IPR036259">
    <property type="entry name" value="MFS_trans_sf"/>
</dbReference>
<dbReference type="GeneID" id="115623800"/>
<keyword evidence="4 5" id="KW-0472">Membrane</keyword>
<keyword evidence="2 5" id="KW-0812">Transmembrane</keyword>
<organism evidence="6 7">
    <name type="scientific">Drosophila lebanonensis</name>
    <name type="common">Fruit fly</name>
    <name type="synonym">Scaptodrosophila lebanonensis</name>
    <dbReference type="NCBI Taxonomy" id="7225"/>
    <lineage>
        <taxon>Eukaryota</taxon>
        <taxon>Metazoa</taxon>
        <taxon>Ecdysozoa</taxon>
        <taxon>Arthropoda</taxon>
        <taxon>Hexapoda</taxon>
        <taxon>Insecta</taxon>
        <taxon>Pterygota</taxon>
        <taxon>Neoptera</taxon>
        <taxon>Endopterygota</taxon>
        <taxon>Diptera</taxon>
        <taxon>Brachycera</taxon>
        <taxon>Muscomorpha</taxon>
        <taxon>Ephydroidea</taxon>
        <taxon>Drosophilidae</taxon>
        <taxon>Scaptodrosophila</taxon>
    </lineage>
</organism>
<name>A0A6J2TGQ3_DROLE</name>
<feature type="transmembrane region" description="Helical" evidence="5">
    <location>
        <begin position="60"/>
        <end position="80"/>
    </location>
</feature>
<dbReference type="GO" id="GO:0022857">
    <property type="term" value="F:transmembrane transporter activity"/>
    <property type="evidence" value="ECO:0007669"/>
    <property type="project" value="InterPro"/>
</dbReference>
<dbReference type="RefSeq" id="XP_030374202.1">
    <property type="nucleotide sequence ID" value="XM_030518342.1"/>
</dbReference>
<feature type="transmembrane region" description="Helical" evidence="5">
    <location>
        <begin position="512"/>
        <end position="534"/>
    </location>
</feature>
<feature type="transmembrane region" description="Helical" evidence="5">
    <location>
        <begin position="180"/>
        <end position="201"/>
    </location>
</feature>
<gene>
    <name evidence="7" type="primary">LOC115623800</name>
</gene>
<dbReference type="InterPro" id="IPR011701">
    <property type="entry name" value="MFS"/>
</dbReference>
<feature type="transmembrane region" description="Helical" evidence="5">
    <location>
        <begin position="240"/>
        <end position="262"/>
    </location>
</feature>
<dbReference type="Pfam" id="PF07690">
    <property type="entry name" value="MFS_1"/>
    <property type="match status" value="1"/>
</dbReference>
<feature type="transmembrane region" description="Helical" evidence="5">
    <location>
        <begin position="393"/>
        <end position="412"/>
    </location>
</feature>
<comment type="subcellular location">
    <subcellularLocation>
        <location evidence="1">Membrane</location>
        <topology evidence="1">Multi-pass membrane protein</topology>
    </subcellularLocation>
</comment>
<feature type="transmembrane region" description="Helical" evidence="5">
    <location>
        <begin position="419"/>
        <end position="440"/>
    </location>
</feature>
<feature type="transmembrane region" description="Helical" evidence="5">
    <location>
        <begin position="361"/>
        <end position="381"/>
    </location>
</feature>
<keyword evidence="3 5" id="KW-1133">Transmembrane helix</keyword>
<evidence type="ECO:0000256" key="2">
    <source>
        <dbReference type="ARBA" id="ARBA00022692"/>
    </source>
</evidence>
<feature type="transmembrane region" description="Helical" evidence="5">
    <location>
        <begin position="452"/>
        <end position="473"/>
    </location>
</feature>
<accession>A0A6J2TGQ3</accession>
<protein>
    <submittedName>
        <fullName evidence="7">Solute carrier family 22 member 3</fullName>
    </submittedName>
</protein>
<dbReference type="Proteomes" id="UP000504634">
    <property type="component" value="Unplaced"/>
</dbReference>
<dbReference type="GO" id="GO:0016020">
    <property type="term" value="C:membrane"/>
    <property type="evidence" value="ECO:0007669"/>
    <property type="project" value="UniProtKB-SubCell"/>
</dbReference>
<feature type="transmembrane region" description="Helical" evidence="5">
    <location>
        <begin position="156"/>
        <end position="173"/>
    </location>
</feature>
<reference evidence="7" key="1">
    <citation type="submission" date="2025-08" db="UniProtKB">
        <authorList>
            <consortium name="RefSeq"/>
        </authorList>
    </citation>
    <scope>IDENTIFICATION</scope>
    <source>
        <strain evidence="7">11010-0011.00</strain>
        <tissue evidence="7">Whole body</tissue>
    </source>
</reference>
<feature type="transmembrane region" description="Helical" evidence="5">
    <location>
        <begin position="207"/>
        <end position="228"/>
    </location>
</feature>
<sequence>MMQNQGFKPKTRRLSPIPNSHWHILTHPAASTEDVRQTETVPKDIVHHILGDFGIWQLRGVLIILLCKIPIAWFMANILFTAPEIYPRKEFSCDARAYGVNSSISGDQCFVLVSHPGRNYVMHHCHKFQYAQSFHSLLMEFDLACLGDIFVAWSQYWHLFGLLVGGIASTKLLRVLSPRTVYGLGVGSLIALGLIMAYLIQDFSQHCALRCLSGVCCALMGAAGRIVVGDIIAGRHRLIALLLYDSYCSLALLLLPAMASLASNWRQVYLYITLPLFVLLILLPYTPESPRWLLQHSRYPETLEQVGNLVLQAAHVNDRCFKIPADFHEQLHQLQAHLQLADPPPGWLSLWQGRGAKLQTFAAHVALAMFFISHMGLLLNIRAFGRKNMTANMLAIGLSELLGCVLALNLSFKRSSHKWKWAGGLSILAGCLGCLCWLNAHLPAPYVQLSWLLLSSLPTIAVSSAQAMLLGSLEELVPSKLGATFEFSLITWSRLWMLSAAFLTLLRQWHVAVPLSIFCTLLIVGGICTCFLVTRPREERQVKQLTGQRAGSDCYSSDTHI</sequence>
<evidence type="ECO:0000256" key="4">
    <source>
        <dbReference type="ARBA" id="ARBA00023136"/>
    </source>
</evidence>
<evidence type="ECO:0000313" key="7">
    <source>
        <dbReference type="RefSeq" id="XP_030374202.1"/>
    </source>
</evidence>
<proteinExistence type="predicted"/>
<dbReference type="PANTHER" id="PTHR24064">
    <property type="entry name" value="SOLUTE CARRIER FAMILY 22 MEMBER"/>
    <property type="match status" value="1"/>
</dbReference>
<dbReference type="SUPFAM" id="SSF103473">
    <property type="entry name" value="MFS general substrate transporter"/>
    <property type="match status" value="1"/>
</dbReference>
<evidence type="ECO:0000256" key="1">
    <source>
        <dbReference type="ARBA" id="ARBA00004141"/>
    </source>
</evidence>
<dbReference type="Gene3D" id="1.20.1250.20">
    <property type="entry name" value="MFS general substrate transporter like domains"/>
    <property type="match status" value="1"/>
</dbReference>
<dbReference type="AlphaFoldDB" id="A0A6J2TGQ3"/>